<dbReference type="GO" id="GO:0008270">
    <property type="term" value="F:zinc ion binding"/>
    <property type="evidence" value="ECO:0007669"/>
    <property type="project" value="InterPro"/>
</dbReference>
<keyword evidence="4" id="KW-0479">Metal-binding</keyword>
<evidence type="ECO:0000313" key="16">
    <source>
        <dbReference type="Proteomes" id="UP000193067"/>
    </source>
</evidence>
<feature type="domain" description="Zn(2)-C6 fungal-type" evidence="13">
    <location>
        <begin position="88"/>
        <end position="119"/>
    </location>
</feature>
<keyword evidence="6" id="KW-0805">Transcription regulation</keyword>
<keyword evidence="3" id="KW-0312">Gluconeogenesis</keyword>
<dbReference type="SUPFAM" id="SSF57701">
    <property type="entry name" value="Zn2/Cys6 DNA-binding domain"/>
    <property type="match status" value="1"/>
</dbReference>
<dbReference type="InterPro" id="IPR056751">
    <property type="entry name" value="PAS_13"/>
</dbReference>
<dbReference type="InterPro" id="IPR000014">
    <property type="entry name" value="PAS"/>
</dbReference>
<dbReference type="OrthoDB" id="2538135at2759"/>
<evidence type="ECO:0000256" key="2">
    <source>
        <dbReference type="ARBA" id="ARBA00010855"/>
    </source>
</evidence>
<dbReference type="SUPFAM" id="SSF55785">
    <property type="entry name" value="PYP-like sensor domain (PAS domain)"/>
    <property type="match status" value="1"/>
</dbReference>
<dbReference type="CDD" id="cd00130">
    <property type="entry name" value="PAS"/>
    <property type="match status" value="1"/>
</dbReference>
<evidence type="ECO:0000256" key="3">
    <source>
        <dbReference type="ARBA" id="ARBA00022432"/>
    </source>
</evidence>
<dbReference type="PANTHER" id="PTHR47659:SF1">
    <property type="entry name" value="TRANSCRIPTION ACTIVATOR OF GLUCONEOGENESIS ERT1"/>
    <property type="match status" value="1"/>
</dbReference>
<dbReference type="CDD" id="cd00067">
    <property type="entry name" value="GAL4"/>
    <property type="match status" value="1"/>
</dbReference>
<feature type="compositionally biased region" description="Pro residues" evidence="12">
    <location>
        <begin position="160"/>
        <end position="169"/>
    </location>
</feature>
<evidence type="ECO:0000256" key="8">
    <source>
        <dbReference type="ARBA" id="ARBA00023159"/>
    </source>
</evidence>
<comment type="subcellular location">
    <subcellularLocation>
        <location evidence="1">Nucleus</location>
    </subcellularLocation>
</comment>
<evidence type="ECO:0000256" key="6">
    <source>
        <dbReference type="ARBA" id="ARBA00023015"/>
    </source>
</evidence>
<feature type="region of interest" description="Disordered" evidence="12">
    <location>
        <begin position="376"/>
        <end position="396"/>
    </location>
</feature>
<dbReference type="Pfam" id="PF24990">
    <property type="entry name" value="PAS_13"/>
    <property type="match status" value="1"/>
</dbReference>
<evidence type="ECO:0000256" key="9">
    <source>
        <dbReference type="ARBA" id="ARBA00023163"/>
    </source>
</evidence>
<dbReference type="InterPro" id="IPR001138">
    <property type="entry name" value="Zn2Cys6_DnaBD"/>
</dbReference>
<dbReference type="SMART" id="SM00066">
    <property type="entry name" value="GAL4"/>
    <property type="match status" value="1"/>
</dbReference>
<evidence type="ECO:0000313" key="15">
    <source>
        <dbReference type="EMBL" id="OSD06845.1"/>
    </source>
</evidence>
<dbReference type="InterPro" id="IPR036864">
    <property type="entry name" value="Zn2-C6_fun-type_DNA-bd_sf"/>
</dbReference>
<dbReference type="PANTHER" id="PTHR47659">
    <property type="entry name" value="ZN(II)2CYS6 TRANSCRIPTION FACTOR (EUROFUNG)-RELATED"/>
    <property type="match status" value="1"/>
</dbReference>
<dbReference type="PROSITE" id="PS50112">
    <property type="entry name" value="PAS"/>
    <property type="match status" value="1"/>
</dbReference>
<keyword evidence="7" id="KW-0238">DNA-binding</keyword>
<dbReference type="Pfam" id="PF00172">
    <property type="entry name" value="Zn_clus"/>
    <property type="match status" value="1"/>
</dbReference>
<evidence type="ECO:0000256" key="11">
    <source>
        <dbReference type="ARBA" id="ARBA00040903"/>
    </source>
</evidence>
<organism evidence="15 16">
    <name type="scientific">Trametes coccinea (strain BRFM310)</name>
    <name type="common">Pycnoporus coccineus</name>
    <dbReference type="NCBI Taxonomy" id="1353009"/>
    <lineage>
        <taxon>Eukaryota</taxon>
        <taxon>Fungi</taxon>
        <taxon>Dikarya</taxon>
        <taxon>Basidiomycota</taxon>
        <taxon>Agaricomycotina</taxon>
        <taxon>Agaricomycetes</taxon>
        <taxon>Polyporales</taxon>
        <taxon>Polyporaceae</taxon>
        <taxon>Trametes</taxon>
    </lineage>
</organism>
<dbReference type="InterPro" id="IPR050335">
    <property type="entry name" value="ERT1_acuK_gluconeogen_tf"/>
</dbReference>
<evidence type="ECO:0000256" key="10">
    <source>
        <dbReference type="ARBA" id="ARBA00023242"/>
    </source>
</evidence>
<feature type="region of interest" description="Disordered" evidence="12">
    <location>
        <begin position="140"/>
        <end position="173"/>
    </location>
</feature>
<evidence type="ECO:0000256" key="5">
    <source>
        <dbReference type="ARBA" id="ARBA00022833"/>
    </source>
</evidence>
<evidence type="ECO:0000259" key="13">
    <source>
        <dbReference type="PROSITE" id="PS50048"/>
    </source>
</evidence>
<keyword evidence="16" id="KW-1185">Reference proteome</keyword>
<feature type="compositionally biased region" description="Low complexity" evidence="12">
    <location>
        <begin position="253"/>
        <end position="267"/>
    </location>
</feature>
<evidence type="ECO:0000256" key="1">
    <source>
        <dbReference type="ARBA" id="ARBA00004123"/>
    </source>
</evidence>
<dbReference type="InterPro" id="IPR035965">
    <property type="entry name" value="PAS-like_dom_sf"/>
</dbReference>
<reference evidence="15 16" key="1">
    <citation type="journal article" date="2015" name="Biotechnol. Biofuels">
        <title>Enhanced degradation of softwood versus hardwood by the white-rot fungus Pycnoporus coccineus.</title>
        <authorList>
            <person name="Couturier M."/>
            <person name="Navarro D."/>
            <person name="Chevret D."/>
            <person name="Henrissat B."/>
            <person name="Piumi F."/>
            <person name="Ruiz-Duenas F.J."/>
            <person name="Martinez A.T."/>
            <person name="Grigoriev I.V."/>
            <person name="Riley R."/>
            <person name="Lipzen A."/>
            <person name="Berrin J.G."/>
            <person name="Master E.R."/>
            <person name="Rosso M.N."/>
        </authorList>
    </citation>
    <scope>NUCLEOTIDE SEQUENCE [LARGE SCALE GENOMIC DNA]</scope>
    <source>
        <strain evidence="15 16">BRFM310</strain>
    </source>
</reference>
<feature type="compositionally biased region" description="Polar residues" evidence="12">
    <location>
        <begin position="225"/>
        <end position="243"/>
    </location>
</feature>
<keyword evidence="5" id="KW-0862">Zinc</keyword>
<feature type="region of interest" description="Disordered" evidence="12">
    <location>
        <begin position="1"/>
        <end position="85"/>
    </location>
</feature>
<dbReference type="Gene3D" id="3.30.450.20">
    <property type="entry name" value="PAS domain"/>
    <property type="match status" value="1"/>
</dbReference>
<dbReference type="GO" id="GO:0000981">
    <property type="term" value="F:DNA-binding transcription factor activity, RNA polymerase II-specific"/>
    <property type="evidence" value="ECO:0007669"/>
    <property type="project" value="InterPro"/>
</dbReference>
<feature type="region of interest" description="Disordered" evidence="12">
    <location>
        <begin position="214"/>
        <end position="267"/>
    </location>
</feature>
<dbReference type="EMBL" id="KZ084089">
    <property type="protein sequence ID" value="OSD06845.1"/>
    <property type="molecule type" value="Genomic_DNA"/>
</dbReference>
<accession>A0A1Y2J0B3</accession>
<keyword evidence="9" id="KW-0804">Transcription</keyword>
<dbReference type="PROSITE" id="PS50048">
    <property type="entry name" value="ZN2_CY6_FUNGAL_2"/>
    <property type="match status" value="1"/>
</dbReference>
<keyword evidence="10" id="KW-0539">Nucleus</keyword>
<dbReference type="GO" id="GO:0005634">
    <property type="term" value="C:nucleus"/>
    <property type="evidence" value="ECO:0007669"/>
    <property type="project" value="UniProtKB-SubCell"/>
</dbReference>
<gene>
    <name evidence="15" type="ORF">PYCCODRAFT_1442371</name>
</gene>
<dbReference type="AlphaFoldDB" id="A0A1Y2J0B3"/>
<protein>
    <recommendedName>
        <fullName evidence="11">Transcription activator of gluconeogenesis ERT1</fullName>
    </recommendedName>
</protein>
<dbReference type="GO" id="GO:0006094">
    <property type="term" value="P:gluconeogenesis"/>
    <property type="evidence" value="ECO:0007669"/>
    <property type="project" value="UniProtKB-KW"/>
</dbReference>
<evidence type="ECO:0000259" key="14">
    <source>
        <dbReference type="PROSITE" id="PS50112"/>
    </source>
</evidence>
<evidence type="ECO:0000256" key="12">
    <source>
        <dbReference type="SAM" id="MobiDB-lite"/>
    </source>
</evidence>
<dbReference type="Proteomes" id="UP000193067">
    <property type="component" value="Unassembled WGS sequence"/>
</dbReference>
<feature type="compositionally biased region" description="Low complexity" evidence="12">
    <location>
        <begin position="20"/>
        <end position="35"/>
    </location>
</feature>
<dbReference type="GO" id="GO:0009267">
    <property type="term" value="P:cellular response to starvation"/>
    <property type="evidence" value="ECO:0007669"/>
    <property type="project" value="TreeGrafter"/>
</dbReference>
<feature type="compositionally biased region" description="Low complexity" evidence="12">
    <location>
        <begin position="376"/>
        <end position="394"/>
    </location>
</feature>
<feature type="domain" description="PAS" evidence="14">
    <location>
        <begin position="487"/>
        <end position="560"/>
    </location>
</feature>
<evidence type="ECO:0000256" key="4">
    <source>
        <dbReference type="ARBA" id="ARBA00022723"/>
    </source>
</evidence>
<dbReference type="GO" id="GO:0000977">
    <property type="term" value="F:RNA polymerase II transcription regulatory region sequence-specific DNA binding"/>
    <property type="evidence" value="ECO:0007669"/>
    <property type="project" value="TreeGrafter"/>
</dbReference>
<name>A0A1Y2J0B3_TRAC3</name>
<proteinExistence type="inferred from homology"/>
<dbReference type="STRING" id="1353009.A0A1Y2J0B3"/>
<sequence length="605" mass="63595">MHSSPSHDLQPIAPAMNTLPPSTQHPSLPSSSSASENNTPIPSGSADPKKKPSAKRKRTGDTASDSPDGSGTHPRTRDGPKKKKANRACFHCQKAHLTCDDSRPCQRCIKRGMADNCTEGHRKKAKYLLDDEELEALKRAKSGEGSAKGVEGTQPQRLSQPPPPPPEQAVPPTQYISPEAMFPAYQAPGSFGIPAEAANLEYSILSAILGGSPDSGSGGSPATAHATQAGPSTSYAPTQSSGLASAAWPASEPVPGQYAAPGQPAGAQGYAGAGVGGAGAQGYGEQQPPLAIQPSDTTLSAAPEYIAPAATTGYAPAGAGYAAQTGQGQGGGAQPYVEYVADQSQAQAQGAGAGAVGAPAGGAAGAGNVYGAGSPPSSFLSRPRRNPSSPLASRMVPSWATGTSGLSLSTPNGAEGAVQSVYKSVTKGYDYTQGYHFLMKHISRRFEKNDILRIVRALAIVRPSFIALQMPMSEEDEVFVEKCFQRSLIELDKLVSFSGTPTVAWRRTGEICLVGPEFCMLTGWEKEELVGRRKYIYELFENQSVVEYWENFANHAFENTTQSVYSHCVLLKPSGAPVPCTFCFSIRRDIMDLPSLVIGQWLPLL</sequence>
<comment type="similarity">
    <text evidence="2">Belongs to the ERT1/acuK family.</text>
</comment>
<dbReference type="Gene3D" id="4.10.240.10">
    <property type="entry name" value="Zn(2)-C6 fungal-type DNA-binding domain"/>
    <property type="match status" value="1"/>
</dbReference>
<keyword evidence="8" id="KW-0010">Activator</keyword>
<evidence type="ECO:0000256" key="7">
    <source>
        <dbReference type="ARBA" id="ARBA00023125"/>
    </source>
</evidence>